<comment type="caution">
    <text evidence="1">The sequence shown here is derived from an EMBL/GenBank/DDBJ whole genome shotgun (WGS) entry which is preliminary data.</text>
</comment>
<name>A0A948W898_UNCEI</name>
<organism evidence="1 2">
    <name type="scientific">Eiseniibacteriota bacterium</name>
    <dbReference type="NCBI Taxonomy" id="2212470"/>
    <lineage>
        <taxon>Bacteria</taxon>
        <taxon>Candidatus Eiseniibacteriota</taxon>
    </lineage>
</organism>
<proteinExistence type="predicted"/>
<evidence type="ECO:0000313" key="2">
    <source>
        <dbReference type="Proteomes" id="UP000777784"/>
    </source>
</evidence>
<dbReference type="EMBL" id="JAHJDP010000112">
    <property type="protein sequence ID" value="MBU2693085.1"/>
    <property type="molecule type" value="Genomic_DNA"/>
</dbReference>
<accession>A0A948W898</accession>
<dbReference type="AlphaFoldDB" id="A0A948W898"/>
<reference evidence="1" key="1">
    <citation type="submission" date="2021-05" db="EMBL/GenBank/DDBJ databases">
        <title>Energy efficiency and biological interactions define the core microbiome of deep oligotrophic groundwater.</title>
        <authorList>
            <person name="Mehrshad M."/>
            <person name="Lopez-Fernandez M."/>
            <person name="Bell E."/>
            <person name="Bernier-Latmani R."/>
            <person name="Bertilsson S."/>
            <person name="Dopson M."/>
        </authorList>
    </citation>
    <scope>NUCLEOTIDE SEQUENCE</scope>
    <source>
        <strain evidence="1">Modern_marine.mb.64</strain>
    </source>
</reference>
<protein>
    <submittedName>
        <fullName evidence="1">Uncharacterized protein</fullName>
    </submittedName>
</protein>
<sequence length="178" mass="19470">MLTSCADDDSCICPEYKPTAGLATLSSKIDEVEGQLISRGFSFAEGQVIEVPNAENQIPDMITMMFYGSQGDFLGLGLVNPTPFAAFDRIANPSTSDSARIIYEDLIEAPEGDYTDMIAARPNDIFVVKTLSNTFAKLLILQTAFTSDTTYEGSVAHIHDEGRISFEWIHQPNGSRAF</sequence>
<gene>
    <name evidence="1" type="ORF">KJ970_19385</name>
</gene>
<dbReference type="Proteomes" id="UP000777784">
    <property type="component" value="Unassembled WGS sequence"/>
</dbReference>
<evidence type="ECO:0000313" key="1">
    <source>
        <dbReference type="EMBL" id="MBU2693085.1"/>
    </source>
</evidence>